<dbReference type="InterPro" id="IPR003599">
    <property type="entry name" value="Ig_sub"/>
</dbReference>
<dbReference type="InterPro" id="IPR036179">
    <property type="entry name" value="Ig-like_dom_sf"/>
</dbReference>
<keyword evidence="1" id="KW-0812">Transmembrane</keyword>
<dbReference type="Gene3D" id="2.60.40.10">
    <property type="entry name" value="Immunoglobulins"/>
    <property type="match status" value="2"/>
</dbReference>
<comment type="caution">
    <text evidence="3">The sequence shown here is derived from an EMBL/GenBank/DDBJ whole genome shotgun (WGS) entry which is preliminary data.</text>
</comment>
<proteinExistence type="predicted"/>
<keyword evidence="4" id="KW-1185">Reference proteome</keyword>
<feature type="domain" description="Ig-like" evidence="2">
    <location>
        <begin position="88"/>
        <end position="164"/>
    </location>
</feature>
<evidence type="ECO:0000259" key="2">
    <source>
        <dbReference type="PROSITE" id="PS50835"/>
    </source>
</evidence>
<evidence type="ECO:0000313" key="4">
    <source>
        <dbReference type="Proteomes" id="UP000324632"/>
    </source>
</evidence>
<organism evidence="3 4">
    <name type="scientific">Triplophysa tibetana</name>
    <dbReference type="NCBI Taxonomy" id="1572043"/>
    <lineage>
        <taxon>Eukaryota</taxon>
        <taxon>Metazoa</taxon>
        <taxon>Chordata</taxon>
        <taxon>Craniata</taxon>
        <taxon>Vertebrata</taxon>
        <taxon>Euteleostomi</taxon>
        <taxon>Actinopterygii</taxon>
        <taxon>Neopterygii</taxon>
        <taxon>Teleostei</taxon>
        <taxon>Ostariophysi</taxon>
        <taxon>Cypriniformes</taxon>
        <taxon>Nemacheilidae</taxon>
        <taxon>Triplophysa</taxon>
    </lineage>
</organism>
<dbReference type="EMBL" id="SOYY01000004">
    <property type="protein sequence ID" value="KAA0722697.1"/>
    <property type="molecule type" value="Genomic_DNA"/>
</dbReference>
<name>A0A5A9PPL5_9TELE</name>
<dbReference type="InterPro" id="IPR007110">
    <property type="entry name" value="Ig-like_dom"/>
</dbReference>
<dbReference type="InterPro" id="IPR003598">
    <property type="entry name" value="Ig_sub2"/>
</dbReference>
<keyword evidence="1" id="KW-1133">Transmembrane helix</keyword>
<evidence type="ECO:0000256" key="1">
    <source>
        <dbReference type="SAM" id="Phobius"/>
    </source>
</evidence>
<keyword evidence="1" id="KW-0472">Membrane</keyword>
<gene>
    <name evidence="3" type="ORF">E1301_Tti015478</name>
</gene>
<dbReference type="SMART" id="SM00408">
    <property type="entry name" value="IGc2"/>
    <property type="match status" value="1"/>
</dbReference>
<dbReference type="AlphaFoldDB" id="A0A5A9PPL5"/>
<dbReference type="Proteomes" id="UP000324632">
    <property type="component" value="Chromosome 4"/>
</dbReference>
<dbReference type="GO" id="GO:0005886">
    <property type="term" value="C:plasma membrane"/>
    <property type="evidence" value="ECO:0007669"/>
    <property type="project" value="InterPro"/>
</dbReference>
<dbReference type="PANTHER" id="PTHR44969:SF1">
    <property type="entry name" value="CELL SURFACE A33 ANTIGEN"/>
    <property type="match status" value="1"/>
</dbReference>
<dbReference type="SMART" id="SM00409">
    <property type="entry name" value="IG"/>
    <property type="match status" value="1"/>
</dbReference>
<protein>
    <submittedName>
        <fullName evidence="3">A33 antigen Glycoprotein</fullName>
    </submittedName>
</protein>
<sequence length="251" mass="27274">MSQSLLIFAKILSPITSYLNPNTKPPTIAKRYKGKATLKLDIPQGVADLLLKGVINTDTRTYECIVEIIGDEDGSQSDTAKLVVLVAPSTPVCKIAGVAEYGQNINLTCLSEEGTPSPAYKWQSHDVNNVPRPNPPKTTDKNGILSLYNISKDTSGFYICTSTNEIRSAKCFIILAVMQPPMNKVSTCVILAAVAAVIIFGIIIFFYCCRKKNKPEEYEMGRSDEAGGKQLFCCHGIISSSRCAVTPTNNV</sequence>
<dbReference type="PROSITE" id="PS50835">
    <property type="entry name" value="IG_LIKE"/>
    <property type="match status" value="1"/>
</dbReference>
<feature type="transmembrane region" description="Helical" evidence="1">
    <location>
        <begin position="189"/>
        <end position="209"/>
    </location>
</feature>
<dbReference type="InterPro" id="IPR042474">
    <property type="entry name" value="A33"/>
</dbReference>
<evidence type="ECO:0000313" key="3">
    <source>
        <dbReference type="EMBL" id="KAA0722697.1"/>
    </source>
</evidence>
<dbReference type="InterPro" id="IPR013783">
    <property type="entry name" value="Ig-like_fold"/>
</dbReference>
<dbReference type="PANTHER" id="PTHR44969">
    <property type="entry name" value="CELL SURFACE A33 ANTIGEN"/>
    <property type="match status" value="1"/>
</dbReference>
<reference evidence="3 4" key="1">
    <citation type="journal article" date="2019" name="Mol. Ecol. Resour.">
        <title>Chromosome-level genome assembly of Triplophysa tibetana, a fish adapted to the harsh high-altitude environment of the Tibetan Plateau.</title>
        <authorList>
            <person name="Yang X."/>
            <person name="Liu H."/>
            <person name="Ma Z."/>
            <person name="Zou Y."/>
            <person name="Zou M."/>
            <person name="Mao Y."/>
            <person name="Li X."/>
            <person name="Wang H."/>
            <person name="Chen T."/>
            <person name="Wang W."/>
            <person name="Yang R."/>
        </authorList>
    </citation>
    <scope>NUCLEOTIDE SEQUENCE [LARGE SCALE GENOMIC DNA]</scope>
    <source>
        <strain evidence="3">TTIB1903HZAU</strain>
        <tissue evidence="3">Muscle</tissue>
    </source>
</reference>
<dbReference type="Pfam" id="PF13927">
    <property type="entry name" value="Ig_3"/>
    <property type="match status" value="1"/>
</dbReference>
<accession>A0A5A9PPL5</accession>
<dbReference type="SUPFAM" id="SSF48726">
    <property type="entry name" value="Immunoglobulin"/>
    <property type="match status" value="2"/>
</dbReference>